<organism evidence="1 2">
    <name type="scientific">Costertonia aggregata</name>
    <dbReference type="NCBI Taxonomy" id="343403"/>
    <lineage>
        <taxon>Bacteria</taxon>
        <taxon>Pseudomonadati</taxon>
        <taxon>Bacteroidota</taxon>
        <taxon>Flavobacteriia</taxon>
        <taxon>Flavobacteriales</taxon>
        <taxon>Flavobacteriaceae</taxon>
        <taxon>Costertonia</taxon>
    </lineage>
</organism>
<dbReference type="AlphaFoldDB" id="A0A7H9AMP2"/>
<dbReference type="Proteomes" id="UP000509302">
    <property type="component" value="Chromosome"/>
</dbReference>
<name>A0A7H9AMP2_9FLAO</name>
<sequence length="364" mass="42032">MSQEYRKINIKDLKLDIFNPRLPKSKQGKDEALIIEYMLLEAATLELMMAIGENDYFAGEQLLVVPDKEEDGKFIVVEGNRRLTAVKLLSNPDLAKVKKESLKKINAEADYKPTDIPCLVFEEKESILKYLGFRHITGIKSWRLLEKARYLNDLKEQEFKGVNFGQACRDIAKMIGSSSSYIRRLLTGLTLYRKVEDEGFYQIDGLNDTKFHLNYFVDALNKQHLRNFIGVDFNEDKPVEKLNPKNLKAITHWWFEKTEGQPRVLGDSKGLKKLDAVVSNEVALKAFSEEGATIDEAFDLTGQIDVLFRKEIDKSLAALTRADIYSTKVKDFYTGMYDDLKTLREIALKIRNYQRQRENQDDDF</sequence>
<dbReference type="EMBL" id="CP058595">
    <property type="protein sequence ID" value="QLG44726.1"/>
    <property type="molecule type" value="Genomic_DNA"/>
</dbReference>
<proteinExistence type="predicted"/>
<reference evidence="1 2" key="1">
    <citation type="journal article" date="2006" name="Int. J. Syst. Evol. Microbiol.">
        <title>Costertonia aggregata gen. nov., sp. nov., a mesophilic marine bacterium of the family Flavobacteriaceae, isolated from a mature biofilm.</title>
        <authorList>
            <person name="Kwon K.K."/>
            <person name="Lee Y.K."/>
            <person name="Lee H.K."/>
        </authorList>
    </citation>
    <scope>NUCLEOTIDE SEQUENCE [LARGE SCALE GENOMIC DNA]</scope>
    <source>
        <strain evidence="1 2">KCCM 42265</strain>
    </source>
</reference>
<evidence type="ECO:0000313" key="1">
    <source>
        <dbReference type="EMBL" id="QLG44726.1"/>
    </source>
</evidence>
<dbReference type="KEGG" id="cagg:HYG79_04975"/>
<keyword evidence="2" id="KW-1185">Reference proteome</keyword>
<accession>A0A7H9AMP2</accession>
<evidence type="ECO:0000313" key="2">
    <source>
        <dbReference type="Proteomes" id="UP000509302"/>
    </source>
</evidence>
<protein>
    <recommendedName>
        <fullName evidence="3">ParB N-terminal domain-containing protein</fullName>
    </recommendedName>
</protein>
<dbReference type="RefSeq" id="WP_179241058.1">
    <property type="nucleotide sequence ID" value="NZ_CP058595.1"/>
</dbReference>
<evidence type="ECO:0008006" key="3">
    <source>
        <dbReference type="Google" id="ProtNLM"/>
    </source>
</evidence>
<gene>
    <name evidence="1" type="ORF">HYG79_04975</name>
</gene>